<dbReference type="AlphaFoldDB" id="A0A5B8MQY7"/>
<dbReference type="PANTHER" id="PTHR43224:SF1">
    <property type="entry name" value="AMIDINOTRANSFERASE"/>
    <property type="match status" value="1"/>
</dbReference>
<organism evidence="1 2">
    <name type="scientific">Chloropicon primus</name>
    <dbReference type="NCBI Taxonomy" id="1764295"/>
    <lineage>
        <taxon>Eukaryota</taxon>
        <taxon>Viridiplantae</taxon>
        <taxon>Chlorophyta</taxon>
        <taxon>Chloropicophyceae</taxon>
        <taxon>Chloropicales</taxon>
        <taxon>Chloropicaceae</taxon>
        <taxon>Chloropicon</taxon>
    </lineage>
</organism>
<dbReference type="OrthoDB" id="505065at2759"/>
<dbReference type="Gene3D" id="3.75.10.10">
    <property type="entry name" value="L-arginine/glycine Amidinotransferase, Chain A"/>
    <property type="match status" value="1"/>
</dbReference>
<reference evidence="1 2" key="1">
    <citation type="submission" date="2018-07" db="EMBL/GenBank/DDBJ databases">
        <title>The complete nuclear genome of the prasinophyte Chloropicon primus (CCMP1205).</title>
        <authorList>
            <person name="Pombert J.-F."/>
            <person name="Otis C."/>
            <person name="Turmel M."/>
            <person name="Lemieux C."/>
        </authorList>
    </citation>
    <scope>NUCLEOTIDE SEQUENCE [LARGE SCALE GENOMIC DNA]</scope>
    <source>
        <strain evidence="1 2">CCMP1205</strain>
    </source>
</reference>
<dbReference type="Pfam" id="PF19420">
    <property type="entry name" value="DDAH_eukar"/>
    <property type="match status" value="1"/>
</dbReference>
<dbReference type="GO" id="GO:0016740">
    <property type="term" value="F:transferase activity"/>
    <property type="evidence" value="ECO:0007669"/>
    <property type="project" value="UniProtKB-KW"/>
</dbReference>
<evidence type="ECO:0000313" key="1">
    <source>
        <dbReference type="EMBL" id="QDZ22035.1"/>
    </source>
</evidence>
<dbReference type="PANTHER" id="PTHR43224">
    <property type="entry name" value="AMIDINOTRANSFERASE"/>
    <property type="match status" value="1"/>
</dbReference>
<evidence type="ECO:0000313" key="2">
    <source>
        <dbReference type="Proteomes" id="UP000316726"/>
    </source>
</evidence>
<dbReference type="Proteomes" id="UP000316726">
    <property type="component" value="Chromosome 6"/>
</dbReference>
<accession>A0A5B8MQY7</accession>
<protein>
    <submittedName>
        <fullName evidence="1">Amidinotransferase</fullName>
    </submittedName>
</protein>
<gene>
    <name evidence="1" type="ORF">A3770_06p45530</name>
</gene>
<proteinExistence type="predicted"/>
<sequence>MSSVTAMRTSVLAARTVLSCSQAVSLAGTEVTLLQQNTTSPPTKSLLGYCSELVAKGGQGLVPGHRLRYATASGRGQQSTNEVLMVAPTAFEYNSSAAVDNHFMTAVGEDEKSLVREAVVREHEGLRNMLKDQLGLKVHLFDHSEAHGTPDAVFPNNWFSTHGGGEVDKSTLVTYPMKSESRRRERREDILSYLRGLGGYEKELVMEESEGKGIFLEGTGALVLDRANKVAYAVISERCDRDLAEAWVKEVGYDRLVAFHSYDGEGQPVYHTNVVMAIGTSVAVVCTDSVTDAGERAFLLDNLRAHRAVVEISHDQMSRFCGNVLEVMNAKGLPCFVMSTQAYDAFTDDQKAVLRANLEGGVHHVPLDTIEKIGGGGVRCTIAEIF</sequence>
<dbReference type="SUPFAM" id="SSF55909">
    <property type="entry name" value="Pentein"/>
    <property type="match status" value="1"/>
</dbReference>
<dbReference type="InterPro" id="IPR014541">
    <property type="entry name" value="Amdntrnsf_FN0238"/>
</dbReference>
<keyword evidence="2" id="KW-1185">Reference proteome</keyword>
<keyword evidence="1" id="KW-0808">Transferase</keyword>
<name>A0A5B8MQY7_9CHLO</name>
<dbReference type="EMBL" id="CP031039">
    <property type="protein sequence ID" value="QDZ22035.1"/>
    <property type="molecule type" value="Genomic_DNA"/>
</dbReference>